<evidence type="ECO:0000313" key="11">
    <source>
        <dbReference type="Proteomes" id="UP001498238"/>
    </source>
</evidence>
<evidence type="ECO:0000256" key="6">
    <source>
        <dbReference type="ARBA" id="ARBA00022840"/>
    </source>
</evidence>
<keyword evidence="4" id="KW-0677">Repeat</keyword>
<evidence type="ECO:0000256" key="7">
    <source>
        <dbReference type="ARBA" id="ARBA00022967"/>
    </source>
</evidence>
<dbReference type="GO" id="GO:0005524">
    <property type="term" value="F:ATP binding"/>
    <property type="evidence" value="ECO:0007669"/>
    <property type="project" value="UniProtKB-KW"/>
</dbReference>
<dbReference type="Pfam" id="PF00005">
    <property type="entry name" value="ABC_tran"/>
    <property type="match status" value="2"/>
</dbReference>
<dbReference type="PANTHER" id="PTHR43790:SF3">
    <property type="entry name" value="D-ALLOSE IMPORT ATP-BINDING PROTEIN ALSA-RELATED"/>
    <property type="match status" value="1"/>
</dbReference>
<dbReference type="InterPro" id="IPR050107">
    <property type="entry name" value="ABC_carbohydrate_import_ATPase"/>
</dbReference>
<evidence type="ECO:0000313" key="10">
    <source>
        <dbReference type="EMBL" id="GAA0036081.1"/>
    </source>
</evidence>
<keyword evidence="6 10" id="KW-0067">ATP-binding</keyword>
<dbReference type="PROSITE" id="PS00211">
    <property type="entry name" value="ABC_TRANSPORTER_1"/>
    <property type="match status" value="1"/>
</dbReference>
<dbReference type="InterPro" id="IPR003593">
    <property type="entry name" value="AAA+_ATPase"/>
</dbReference>
<reference evidence="10 11" key="1">
    <citation type="submission" date="2024-01" db="EMBL/GenBank/DDBJ databases">
        <title>Characterization of antibiotic resistant novel bacterial strains and their environmental applications.</title>
        <authorList>
            <person name="Manzoor S."/>
            <person name="Abbas S."/>
            <person name="Arshad M."/>
            <person name="Ahmed I."/>
        </authorList>
    </citation>
    <scope>NUCLEOTIDE SEQUENCE [LARGE SCALE GENOMIC DNA]</scope>
    <source>
        <strain evidence="10 11">NCCP-602</strain>
    </source>
</reference>
<keyword evidence="5" id="KW-0547">Nucleotide-binding</keyword>
<name>A0ABP3C988_9MICO</name>
<dbReference type="EMBL" id="BAAAAF010000007">
    <property type="protein sequence ID" value="GAA0036081.1"/>
    <property type="molecule type" value="Genomic_DNA"/>
</dbReference>
<keyword evidence="2" id="KW-1003">Cell membrane</keyword>
<dbReference type="Proteomes" id="UP001498238">
    <property type="component" value="Unassembled WGS sequence"/>
</dbReference>
<keyword evidence="8" id="KW-0472">Membrane</keyword>
<dbReference type="RefSeq" id="WP_339392915.1">
    <property type="nucleotide sequence ID" value="NZ_BAAAAF010000007.1"/>
</dbReference>
<dbReference type="InterPro" id="IPR017871">
    <property type="entry name" value="ABC_transporter-like_CS"/>
</dbReference>
<sequence>MSTPLLDIRGAGKSFPGVRALTDVDLDLYPGEVLGLVGENGAGKSTLMKLLSGVYTPDTGEFRIDGRPVRIGSTTEAERLGIAIIHQEFNLVDDLTVAQNIYLGREPRVGPFINERRLNADAAALLDRLGLALDPKAVVGRLTVAARQMVEIAKALNQDARILIMDEPTAALNDEEVEILHGLIRRFVTPATGVIYISHRMPELKAITQRITVIRDGEKIGTVPTATTEMPEVIRMMVGRELDAVSEAPAYQGSAEVVLEVRNLTTKSTLKGIGFGLRRGEILGLAGLMGAGRTETARAIIGTDPLTSGEILLGGRRVRIPNPAAAAKLGICYLSEDRKQLGVLTGQSVRDNIALPSLRRLSRFGFTDEGRIDAAARDSVSTLRIRTPSITQILEKLSGGNQQKVAIAKWLVKDCDIFIFDEPTRGIDVGAKAEIYALLRRLSREGKSIIVISSELPEVLLLSHRIAVLSEGRLTGILDAAEATQDSIMELATRYTESMGIVA</sequence>
<keyword evidence="1" id="KW-0813">Transport</keyword>
<gene>
    <name evidence="10" type="primary">gguA</name>
    <name evidence="10" type="ORF">NCCP602_20420</name>
</gene>
<dbReference type="PROSITE" id="PS50893">
    <property type="entry name" value="ABC_TRANSPORTER_2"/>
    <property type="match status" value="1"/>
</dbReference>
<organism evidence="10 11">
    <name type="scientific">Brevibacterium metallidurans</name>
    <dbReference type="NCBI Taxonomy" id="1482676"/>
    <lineage>
        <taxon>Bacteria</taxon>
        <taxon>Bacillati</taxon>
        <taxon>Actinomycetota</taxon>
        <taxon>Actinomycetes</taxon>
        <taxon>Micrococcales</taxon>
        <taxon>Brevibacteriaceae</taxon>
        <taxon>Brevibacterium</taxon>
    </lineage>
</organism>
<feature type="domain" description="ABC transporter" evidence="9">
    <location>
        <begin position="6"/>
        <end position="496"/>
    </location>
</feature>
<dbReference type="Gene3D" id="3.40.50.300">
    <property type="entry name" value="P-loop containing nucleotide triphosphate hydrolases"/>
    <property type="match status" value="2"/>
</dbReference>
<keyword evidence="7" id="KW-1278">Translocase</keyword>
<evidence type="ECO:0000256" key="8">
    <source>
        <dbReference type="ARBA" id="ARBA00023136"/>
    </source>
</evidence>
<evidence type="ECO:0000256" key="2">
    <source>
        <dbReference type="ARBA" id="ARBA00022475"/>
    </source>
</evidence>
<evidence type="ECO:0000256" key="1">
    <source>
        <dbReference type="ARBA" id="ARBA00022448"/>
    </source>
</evidence>
<evidence type="ECO:0000259" key="9">
    <source>
        <dbReference type="PROSITE" id="PS50893"/>
    </source>
</evidence>
<evidence type="ECO:0000256" key="4">
    <source>
        <dbReference type="ARBA" id="ARBA00022737"/>
    </source>
</evidence>
<keyword evidence="11" id="KW-1185">Reference proteome</keyword>
<keyword evidence="3" id="KW-0762">Sugar transport</keyword>
<comment type="caution">
    <text evidence="10">The sequence shown here is derived from an EMBL/GenBank/DDBJ whole genome shotgun (WGS) entry which is preliminary data.</text>
</comment>
<dbReference type="CDD" id="cd03215">
    <property type="entry name" value="ABC_Carb_Monos_II"/>
    <property type="match status" value="1"/>
</dbReference>
<evidence type="ECO:0000256" key="3">
    <source>
        <dbReference type="ARBA" id="ARBA00022597"/>
    </source>
</evidence>
<accession>A0ABP3C988</accession>
<dbReference type="SMART" id="SM00382">
    <property type="entry name" value="AAA"/>
    <property type="match status" value="2"/>
</dbReference>
<dbReference type="InterPro" id="IPR027417">
    <property type="entry name" value="P-loop_NTPase"/>
</dbReference>
<evidence type="ECO:0000256" key="5">
    <source>
        <dbReference type="ARBA" id="ARBA00022741"/>
    </source>
</evidence>
<protein>
    <submittedName>
        <fullName evidence="10">Sugar ABC transporter ATP-binding protein</fullName>
    </submittedName>
</protein>
<dbReference type="CDD" id="cd03216">
    <property type="entry name" value="ABC_Carb_Monos_I"/>
    <property type="match status" value="1"/>
</dbReference>
<dbReference type="InterPro" id="IPR003439">
    <property type="entry name" value="ABC_transporter-like_ATP-bd"/>
</dbReference>
<dbReference type="PANTHER" id="PTHR43790">
    <property type="entry name" value="CARBOHYDRATE TRANSPORT ATP-BINDING PROTEIN MG119-RELATED"/>
    <property type="match status" value="1"/>
</dbReference>
<proteinExistence type="predicted"/>
<dbReference type="SUPFAM" id="SSF52540">
    <property type="entry name" value="P-loop containing nucleoside triphosphate hydrolases"/>
    <property type="match status" value="2"/>
</dbReference>